<dbReference type="PANTHER" id="PTHR21677">
    <property type="entry name" value="CRAMPED PROTEIN"/>
    <property type="match status" value="1"/>
</dbReference>
<evidence type="ECO:0000256" key="2">
    <source>
        <dbReference type="ARBA" id="ARBA00023242"/>
    </source>
</evidence>
<dbReference type="GO" id="GO:0003682">
    <property type="term" value="F:chromatin binding"/>
    <property type="evidence" value="ECO:0007669"/>
    <property type="project" value="InterPro"/>
</dbReference>
<dbReference type="EMBL" id="JNBS01000769">
    <property type="protein sequence ID" value="OQS03790.1"/>
    <property type="molecule type" value="Genomic_DNA"/>
</dbReference>
<dbReference type="GO" id="GO:0007389">
    <property type="term" value="P:pattern specification process"/>
    <property type="evidence" value="ECO:0007669"/>
    <property type="project" value="TreeGrafter"/>
</dbReference>
<organism evidence="4 5">
    <name type="scientific">Thraustotheca clavata</name>
    <dbReference type="NCBI Taxonomy" id="74557"/>
    <lineage>
        <taxon>Eukaryota</taxon>
        <taxon>Sar</taxon>
        <taxon>Stramenopiles</taxon>
        <taxon>Oomycota</taxon>
        <taxon>Saprolegniomycetes</taxon>
        <taxon>Saprolegniales</taxon>
        <taxon>Achlyaceae</taxon>
        <taxon>Thraustotheca</taxon>
    </lineage>
</organism>
<sequence>MRGLDGKAKDALNWDAPLIPLEDGWLDKMDSTLAGTADSFFHDLSWSDSADSLLSSPALTSRQSTRLSISESLDKFIQENDDLTSLALPGTHEDATEVRNLGHFSSFFADTKEVLCESIATVESPLSVSNTEEDNQWRMWNGWQWNEQRAFFRAIKAKWSEKNELIERWTKLSKKVGTKTKEEFEKFYICIVDNVSDLLKVGKVTMDLNAPEEVRFALLSWYRLVATSTKMDLDNPSEKLSIAHRLTTSFLKSCKQLAVSRLEKRNSKEDSSEASLQCVHHPLVRKKRQLLASSTPQKRARPSVVAAPDDQIISPLSSPNNRRPATTTTPSVTIPDNTPSKKRQIKVRLVPIDKRTQAVVSRTGAMPKVELKMSCTKRISDVCDHMTKKWAAVVPFLPPCTVLRVVPLGDRLHPGWGTHDISVTCLDIFNHCQRQAQNTLVDTVTLEYRWEVEANENTPAFANEFTTPQRQKQITPSSISAQKPIPVPADLEFLRSPHETPSKFDPTITLNFSTPHETPSKDDPTTTLNFSTDFNGFLDEGPNACSAVMESLCTNTTPKPEDNQRKPLKRITPTLISTSSPLIRLDTLPPPLV</sequence>
<evidence type="ECO:0000256" key="3">
    <source>
        <dbReference type="SAM" id="MobiDB-lite"/>
    </source>
</evidence>
<dbReference type="PANTHER" id="PTHR21677:SF1">
    <property type="entry name" value="PROTEIN CRAMPED-LIKE"/>
    <property type="match status" value="1"/>
</dbReference>
<feature type="compositionally biased region" description="Polar residues" evidence="3">
    <location>
        <begin position="314"/>
        <end position="338"/>
    </location>
</feature>
<gene>
    <name evidence="4" type="ORF">THRCLA_03929</name>
</gene>
<accession>A0A1W0A185</accession>
<evidence type="ECO:0000256" key="1">
    <source>
        <dbReference type="ARBA" id="ARBA00023125"/>
    </source>
</evidence>
<dbReference type="InterPro" id="IPR055315">
    <property type="entry name" value="Cramped-like"/>
</dbReference>
<evidence type="ECO:0000313" key="5">
    <source>
        <dbReference type="Proteomes" id="UP000243217"/>
    </source>
</evidence>
<evidence type="ECO:0008006" key="6">
    <source>
        <dbReference type="Google" id="ProtNLM"/>
    </source>
</evidence>
<evidence type="ECO:0000313" key="4">
    <source>
        <dbReference type="EMBL" id="OQS03790.1"/>
    </source>
</evidence>
<protein>
    <recommendedName>
        <fullName evidence="6">Myb-like domain-containing protein</fullName>
    </recommendedName>
</protein>
<dbReference type="AlphaFoldDB" id="A0A1W0A185"/>
<dbReference type="Proteomes" id="UP000243217">
    <property type="component" value="Unassembled WGS sequence"/>
</dbReference>
<reference evidence="4 5" key="1">
    <citation type="journal article" date="2014" name="Genome Biol. Evol.">
        <title>The secreted proteins of Achlya hypogyna and Thraustotheca clavata identify the ancestral oomycete secretome and reveal gene acquisitions by horizontal gene transfer.</title>
        <authorList>
            <person name="Misner I."/>
            <person name="Blouin N."/>
            <person name="Leonard G."/>
            <person name="Richards T.A."/>
            <person name="Lane C.E."/>
        </authorList>
    </citation>
    <scope>NUCLEOTIDE SEQUENCE [LARGE SCALE GENOMIC DNA]</scope>
    <source>
        <strain evidence="4 5">ATCC 34112</strain>
    </source>
</reference>
<dbReference type="GO" id="GO:0005634">
    <property type="term" value="C:nucleus"/>
    <property type="evidence" value="ECO:0007669"/>
    <property type="project" value="TreeGrafter"/>
</dbReference>
<proteinExistence type="predicted"/>
<keyword evidence="2" id="KW-0539">Nucleus</keyword>
<feature type="region of interest" description="Disordered" evidence="3">
    <location>
        <begin position="290"/>
        <end position="340"/>
    </location>
</feature>
<comment type="caution">
    <text evidence="4">The sequence shown here is derived from an EMBL/GenBank/DDBJ whole genome shotgun (WGS) entry which is preliminary data.</text>
</comment>
<name>A0A1W0A185_9STRA</name>
<dbReference type="GO" id="GO:0003677">
    <property type="term" value="F:DNA binding"/>
    <property type="evidence" value="ECO:0007669"/>
    <property type="project" value="UniProtKB-KW"/>
</dbReference>
<keyword evidence="1" id="KW-0238">DNA-binding</keyword>
<dbReference type="OrthoDB" id="168337at2759"/>
<keyword evidence="5" id="KW-1185">Reference proteome</keyword>